<keyword evidence="1" id="KW-1133">Transmembrane helix</keyword>
<reference evidence="3 4" key="1">
    <citation type="submission" date="2020-09" db="EMBL/GenBank/DDBJ databases">
        <title>Echinicola sp. CAU 1574 isolated from sand of Sido Beach.</title>
        <authorList>
            <person name="Kim W."/>
        </authorList>
    </citation>
    <scope>NUCLEOTIDE SEQUENCE [LARGE SCALE GENOMIC DNA]</scope>
    <source>
        <strain evidence="3 4">CAU 1574</strain>
    </source>
</reference>
<dbReference type="Proteomes" id="UP000647133">
    <property type="component" value="Unassembled WGS sequence"/>
</dbReference>
<dbReference type="InterPro" id="IPR002656">
    <property type="entry name" value="Acyl_transf_3_dom"/>
</dbReference>
<dbReference type="RefSeq" id="WP_192007530.1">
    <property type="nucleotide sequence ID" value="NZ_JACYTQ010000001.1"/>
</dbReference>
<keyword evidence="4" id="KW-1185">Reference proteome</keyword>
<evidence type="ECO:0000313" key="4">
    <source>
        <dbReference type="Proteomes" id="UP000647133"/>
    </source>
</evidence>
<evidence type="ECO:0000256" key="1">
    <source>
        <dbReference type="SAM" id="Phobius"/>
    </source>
</evidence>
<proteinExistence type="predicted"/>
<feature type="transmembrane region" description="Helical" evidence="1">
    <location>
        <begin position="217"/>
        <end position="236"/>
    </location>
</feature>
<protein>
    <submittedName>
        <fullName evidence="3">Acyltransferase</fullName>
    </submittedName>
</protein>
<feature type="transmembrane region" description="Helical" evidence="1">
    <location>
        <begin position="115"/>
        <end position="132"/>
    </location>
</feature>
<keyword evidence="3" id="KW-0012">Acyltransferase</keyword>
<evidence type="ECO:0000259" key="2">
    <source>
        <dbReference type="Pfam" id="PF01757"/>
    </source>
</evidence>
<feature type="transmembrane region" description="Helical" evidence="1">
    <location>
        <begin position="168"/>
        <end position="186"/>
    </location>
</feature>
<evidence type="ECO:0000313" key="3">
    <source>
        <dbReference type="EMBL" id="MBD8487531.1"/>
    </source>
</evidence>
<gene>
    <name evidence="3" type="ORF">IFO69_02105</name>
</gene>
<feature type="transmembrane region" description="Helical" evidence="1">
    <location>
        <begin position="43"/>
        <end position="62"/>
    </location>
</feature>
<feature type="domain" description="Acyltransferase 3" evidence="2">
    <location>
        <begin position="18"/>
        <end position="330"/>
    </location>
</feature>
<dbReference type="GO" id="GO:0016746">
    <property type="term" value="F:acyltransferase activity"/>
    <property type="evidence" value="ECO:0007669"/>
    <property type="project" value="UniProtKB-KW"/>
</dbReference>
<dbReference type="Pfam" id="PF01757">
    <property type="entry name" value="Acyl_transf_3"/>
    <property type="match status" value="1"/>
</dbReference>
<dbReference type="PANTHER" id="PTHR23028">
    <property type="entry name" value="ACETYLTRANSFERASE"/>
    <property type="match status" value="1"/>
</dbReference>
<keyword evidence="1" id="KW-0472">Membrane</keyword>
<name>A0ABR9AFQ7_9BACT</name>
<organism evidence="3 4">
    <name type="scientific">Echinicola arenosa</name>
    <dbReference type="NCBI Taxonomy" id="2774144"/>
    <lineage>
        <taxon>Bacteria</taxon>
        <taxon>Pseudomonadati</taxon>
        <taxon>Bacteroidota</taxon>
        <taxon>Cytophagia</taxon>
        <taxon>Cytophagales</taxon>
        <taxon>Cyclobacteriaceae</taxon>
        <taxon>Echinicola</taxon>
    </lineage>
</organism>
<dbReference type="EMBL" id="JACYTQ010000001">
    <property type="protein sequence ID" value="MBD8487531.1"/>
    <property type="molecule type" value="Genomic_DNA"/>
</dbReference>
<feature type="transmembrane region" description="Helical" evidence="1">
    <location>
        <begin position="82"/>
        <end position="103"/>
    </location>
</feature>
<keyword evidence="1" id="KW-0812">Transmembrane</keyword>
<dbReference type="InterPro" id="IPR050879">
    <property type="entry name" value="Acyltransferase_3"/>
</dbReference>
<feature type="transmembrane region" description="Helical" evidence="1">
    <location>
        <begin position="242"/>
        <end position="264"/>
    </location>
</feature>
<keyword evidence="3" id="KW-0808">Transferase</keyword>
<sequence>METNSTFDKRSLGYIPHLDGLRAVAVILVMLTHANFQLGKSGIIGVQMFFSLSGFLITTLLLEEYHKHRNVSLKAFYVRRFFRLIPPLLLLLCFIAILNNTVFNYQVRDGVNEEILAALFYFYNVAWVWGIGEGLILGHMWTLGVEEQFYLIWPIILIIFIRLNKTKLLSNLLVLITLLSLILKQVYNNPPLADSLLHESLIIGCLGGLYRCNYPRLYSSPILALIPMLLLIFFGIFPNSEFHLFVLNGGSWLIGLLTTIFIISITGNKKSPFFKLFANPTLIYTGKISYSLYLWHVPIFKLFKWYSPFIPAVSFILKFLVSLILAILTWHFLEKKSIGFGRKISNRILSTSKNKVSHYFP</sequence>
<comment type="caution">
    <text evidence="3">The sequence shown here is derived from an EMBL/GenBank/DDBJ whole genome shotgun (WGS) entry which is preliminary data.</text>
</comment>
<feature type="transmembrane region" description="Helical" evidence="1">
    <location>
        <begin position="309"/>
        <end position="333"/>
    </location>
</feature>
<accession>A0ABR9AFQ7</accession>
<feature type="transmembrane region" description="Helical" evidence="1">
    <location>
        <begin position="276"/>
        <end position="297"/>
    </location>
</feature>
<dbReference type="PANTHER" id="PTHR23028:SF53">
    <property type="entry name" value="ACYL_TRANSF_3 DOMAIN-CONTAINING PROTEIN"/>
    <property type="match status" value="1"/>
</dbReference>
<feature type="transmembrane region" description="Helical" evidence="1">
    <location>
        <begin position="138"/>
        <end position="161"/>
    </location>
</feature>